<evidence type="ECO:0000313" key="2">
    <source>
        <dbReference type="Proteomes" id="UP001549110"/>
    </source>
</evidence>
<gene>
    <name evidence="1" type="ORF">ABID41_003651</name>
</gene>
<protein>
    <submittedName>
        <fullName evidence="1">Site-specific DNA-adenine methylase</fullName>
    </submittedName>
</protein>
<proteinExistence type="predicted"/>
<dbReference type="EMBL" id="JBEPLU010000003">
    <property type="protein sequence ID" value="MET3528512.1"/>
    <property type="molecule type" value="Genomic_DNA"/>
</dbReference>
<evidence type="ECO:0000313" key="1">
    <source>
        <dbReference type="EMBL" id="MET3528512.1"/>
    </source>
</evidence>
<dbReference type="Gene3D" id="3.40.50.150">
    <property type="entry name" value="Vaccinia Virus protein VP39"/>
    <property type="match status" value="1"/>
</dbReference>
<dbReference type="InterPro" id="IPR029063">
    <property type="entry name" value="SAM-dependent_MTases_sf"/>
</dbReference>
<keyword evidence="1" id="KW-0489">Methyltransferase</keyword>
<comment type="caution">
    <text evidence="1">The sequence shown here is derived from an EMBL/GenBank/DDBJ whole genome shotgun (WGS) entry which is preliminary data.</text>
</comment>
<reference evidence="1 2" key="1">
    <citation type="submission" date="2024-06" db="EMBL/GenBank/DDBJ databases">
        <title>Genomic Encyclopedia of Type Strains, Phase IV (KMG-IV): sequencing the most valuable type-strain genomes for metagenomic binning, comparative biology and taxonomic classification.</title>
        <authorList>
            <person name="Goeker M."/>
        </authorList>
    </citation>
    <scope>NUCLEOTIDE SEQUENCE [LARGE SCALE GENOMIC DNA]</scope>
    <source>
        <strain evidence="1 2">DSM 17809</strain>
    </source>
</reference>
<keyword evidence="1" id="KW-0808">Transferase</keyword>
<dbReference type="Proteomes" id="UP001549110">
    <property type="component" value="Unassembled WGS sequence"/>
</dbReference>
<dbReference type="SUPFAM" id="SSF53335">
    <property type="entry name" value="S-adenosyl-L-methionine-dependent methyltransferases"/>
    <property type="match status" value="1"/>
</dbReference>
<keyword evidence="2" id="KW-1185">Reference proteome</keyword>
<organism evidence="1 2">
    <name type="scientific">Phenylobacterium koreense</name>
    <dbReference type="NCBI Taxonomy" id="266125"/>
    <lineage>
        <taxon>Bacteria</taxon>
        <taxon>Pseudomonadati</taxon>
        <taxon>Pseudomonadota</taxon>
        <taxon>Alphaproteobacteria</taxon>
        <taxon>Caulobacterales</taxon>
        <taxon>Caulobacteraceae</taxon>
        <taxon>Phenylobacterium</taxon>
    </lineage>
</organism>
<name>A0ABV2EPC9_9CAUL</name>
<dbReference type="GO" id="GO:0032259">
    <property type="term" value="P:methylation"/>
    <property type="evidence" value="ECO:0007669"/>
    <property type="project" value="UniProtKB-KW"/>
</dbReference>
<sequence>MRSISPFRYPGGKAFLYKYLQGRLASLPEGPRYYAEPFCGGAGADASTSLSRPKSGF</sequence>
<accession>A0ABV2EPC9</accession>
<dbReference type="GO" id="GO:0008168">
    <property type="term" value="F:methyltransferase activity"/>
    <property type="evidence" value="ECO:0007669"/>
    <property type="project" value="UniProtKB-KW"/>
</dbReference>